<dbReference type="Gene3D" id="3.40.630.30">
    <property type="match status" value="1"/>
</dbReference>
<dbReference type="SUPFAM" id="SSF55729">
    <property type="entry name" value="Acyl-CoA N-acyltransferases (Nat)"/>
    <property type="match status" value="1"/>
</dbReference>
<gene>
    <name evidence="2" type="ORF">ILT43_06775</name>
</gene>
<comment type="caution">
    <text evidence="2">The sequence shown here is derived from an EMBL/GenBank/DDBJ whole genome shotgun (WGS) entry which is preliminary data.</text>
</comment>
<dbReference type="Proteomes" id="UP000763641">
    <property type="component" value="Unassembled WGS sequence"/>
</dbReference>
<keyword evidence="3" id="KW-1185">Reference proteome</keyword>
<evidence type="ECO:0000259" key="1">
    <source>
        <dbReference type="PROSITE" id="PS51186"/>
    </source>
</evidence>
<sequence>MKAMFDSERLTMRPLSTDDAEALHDAYRDVDLMRWWSSAPHADLAETRAYLMPRAVDDPWTGWAITLDGAAIGTVSAHRRRPGVYEIGYLLARRYWGQGYAREAVARLIDLLIAEDGARRIFADTDPDNAGSIALLERLGFRREGLLREEWETHIGIRDTLLLGLLAREWRCPTEG</sequence>
<dbReference type="PROSITE" id="PS51186">
    <property type="entry name" value="GNAT"/>
    <property type="match status" value="1"/>
</dbReference>
<reference evidence="2 3" key="1">
    <citation type="submission" date="2020-12" db="EMBL/GenBank/DDBJ databases">
        <title>Sphingomonas sp.</title>
        <authorList>
            <person name="Kim M.K."/>
        </authorList>
    </citation>
    <scope>NUCLEOTIDE SEQUENCE [LARGE SCALE GENOMIC DNA]</scope>
    <source>
        <strain evidence="2 3">BT552</strain>
    </source>
</reference>
<accession>A0ABS2D573</accession>
<dbReference type="PANTHER" id="PTHR43792">
    <property type="entry name" value="GNAT FAMILY, PUTATIVE (AFU_ORTHOLOGUE AFUA_3G00765)-RELATED-RELATED"/>
    <property type="match status" value="1"/>
</dbReference>
<dbReference type="RefSeq" id="WP_204196992.1">
    <property type="nucleotide sequence ID" value="NZ_JAFEMC010000002.1"/>
</dbReference>
<evidence type="ECO:0000313" key="2">
    <source>
        <dbReference type="EMBL" id="MBM6576072.1"/>
    </source>
</evidence>
<evidence type="ECO:0000313" key="3">
    <source>
        <dbReference type="Proteomes" id="UP000763641"/>
    </source>
</evidence>
<dbReference type="Pfam" id="PF13302">
    <property type="entry name" value="Acetyltransf_3"/>
    <property type="match status" value="1"/>
</dbReference>
<organism evidence="2 3">
    <name type="scientific">Sphingomonas longa</name>
    <dbReference type="NCBI Taxonomy" id="2778730"/>
    <lineage>
        <taxon>Bacteria</taxon>
        <taxon>Pseudomonadati</taxon>
        <taxon>Pseudomonadota</taxon>
        <taxon>Alphaproteobacteria</taxon>
        <taxon>Sphingomonadales</taxon>
        <taxon>Sphingomonadaceae</taxon>
        <taxon>Sphingomonas</taxon>
    </lineage>
</organism>
<name>A0ABS2D573_9SPHN</name>
<dbReference type="InterPro" id="IPR016181">
    <property type="entry name" value="Acyl_CoA_acyltransferase"/>
</dbReference>
<dbReference type="CDD" id="cd04301">
    <property type="entry name" value="NAT_SF"/>
    <property type="match status" value="1"/>
</dbReference>
<dbReference type="InterPro" id="IPR000182">
    <property type="entry name" value="GNAT_dom"/>
</dbReference>
<feature type="domain" description="N-acetyltransferase" evidence="1">
    <location>
        <begin position="10"/>
        <end position="164"/>
    </location>
</feature>
<protein>
    <submittedName>
        <fullName evidence="2">GNAT family N-acetyltransferase</fullName>
    </submittedName>
</protein>
<dbReference type="InterPro" id="IPR051531">
    <property type="entry name" value="N-acetyltransferase"/>
</dbReference>
<dbReference type="EMBL" id="JAFEMC010000002">
    <property type="protein sequence ID" value="MBM6576072.1"/>
    <property type="molecule type" value="Genomic_DNA"/>
</dbReference>
<proteinExistence type="predicted"/>